<accession>A0A1W6ZSK3</accession>
<organism evidence="1 2">
    <name type="scientific">Pseudorhodoplanes sinuspersici</name>
    <dbReference type="NCBI Taxonomy" id="1235591"/>
    <lineage>
        <taxon>Bacteria</taxon>
        <taxon>Pseudomonadati</taxon>
        <taxon>Pseudomonadota</taxon>
        <taxon>Alphaproteobacteria</taxon>
        <taxon>Hyphomicrobiales</taxon>
        <taxon>Pseudorhodoplanes</taxon>
    </lineage>
</organism>
<dbReference type="STRING" id="1235591.CAK95_11975"/>
<dbReference type="CDD" id="cd07818">
    <property type="entry name" value="SRPBCC_1"/>
    <property type="match status" value="1"/>
</dbReference>
<name>A0A1W6ZSK3_9HYPH</name>
<dbReference type="Pfam" id="PF10604">
    <property type="entry name" value="Polyketide_cyc2"/>
    <property type="match status" value="1"/>
</dbReference>
<keyword evidence="2" id="KW-1185">Reference proteome</keyword>
<sequence length="177" mass="19097">MLKKILIAIGVLVVAVAGLLLYASITQPDTFRVQRAMTIDAPQEKVYGILTDLRRGAEWSPFEKGKTMKKTFSGPETGAGAALEWDGDSESGAGKLTIAQATPSKITLNLDMTRPMTAHNIVEYDLAPNGNGTNVTWSMSGPMNIVSKVMCTFTSIDKMLGGEFEKGLRDLNTLAQQ</sequence>
<proteinExistence type="predicted"/>
<dbReference type="Proteomes" id="UP000194137">
    <property type="component" value="Chromosome"/>
</dbReference>
<evidence type="ECO:0000313" key="2">
    <source>
        <dbReference type="Proteomes" id="UP000194137"/>
    </source>
</evidence>
<protein>
    <submittedName>
        <fullName evidence="1">Uncharacterized protein</fullName>
    </submittedName>
</protein>
<dbReference type="EMBL" id="CP021112">
    <property type="protein sequence ID" value="ARP99724.1"/>
    <property type="molecule type" value="Genomic_DNA"/>
</dbReference>
<dbReference type="InterPro" id="IPR023393">
    <property type="entry name" value="START-like_dom_sf"/>
</dbReference>
<dbReference type="RefSeq" id="WP_086088131.1">
    <property type="nucleotide sequence ID" value="NZ_CP021112.1"/>
</dbReference>
<dbReference type="AlphaFoldDB" id="A0A1W6ZSK3"/>
<dbReference type="KEGG" id="psin:CAK95_11975"/>
<dbReference type="SUPFAM" id="SSF55961">
    <property type="entry name" value="Bet v1-like"/>
    <property type="match status" value="1"/>
</dbReference>
<dbReference type="Gene3D" id="3.30.530.20">
    <property type="match status" value="1"/>
</dbReference>
<dbReference type="OrthoDB" id="9807923at2"/>
<gene>
    <name evidence="1" type="ORF">CAK95_11975</name>
</gene>
<dbReference type="InterPro" id="IPR019587">
    <property type="entry name" value="Polyketide_cyclase/dehydratase"/>
</dbReference>
<reference evidence="1 2" key="1">
    <citation type="submission" date="2017-05" db="EMBL/GenBank/DDBJ databases">
        <title>Full genome sequence of Pseudorhodoplanes sinuspersici.</title>
        <authorList>
            <person name="Dastgheib S.M.M."/>
            <person name="Shavandi M."/>
            <person name="Tirandaz H."/>
        </authorList>
    </citation>
    <scope>NUCLEOTIDE SEQUENCE [LARGE SCALE GENOMIC DNA]</scope>
    <source>
        <strain evidence="1 2">RIPI110</strain>
    </source>
</reference>
<evidence type="ECO:0000313" key="1">
    <source>
        <dbReference type="EMBL" id="ARP99724.1"/>
    </source>
</evidence>